<feature type="region of interest" description="Disordered" evidence="1">
    <location>
        <begin position="176"/>
        <end position="228"/>
    </location>
</feature>
<protein>
    <recommendedName>
        <fullName evidence="4">SH3 domain-containing protein</fullName>
    </recommendedName>
</protein>
<reference evidence="3" key="1">
    <citation type="journal article" date="2019" name="Int. J. Syst. Evol. Microbiol.">
        <title>The Global Catalogue of Microorganisms (GCM) 10K type strain sequencing project: providing services to taxonomists for standard genome sequencing and annotation.</title>
        <authorList>
            <consortium name="The Broad Institute Genomics Platform"/>
            <consortium name="The Broad Institute Genome Sequencing Center for Infectious Disease"/>
            <person name="Wu L."/>
            <person name="Ma J."/>
        </authorList>
    </citation>
    <scope>NUCLEOTIDE SEQUENCE [LARGE SCALE GENOMIC DNA]</scope>
    <source>
        <strain evidence="3">CGMCC 4.7106</strain>
    </source>
</reference>
<keyword evidence="3" id="KW-1185">Reference proteome</keyword>
<organism evidence="2 3">
    <name type="scientific">Luteolibacter algae</name>
    <dbReference type="NCBI Taxonomy" id="454151"/>
    <lineage>
        <taxon>Bacteria</taxon>
        <taxon>Pseudomonadati</taxon>
        <taxon>Verrucomicrobiota</taxon>
        <taxon>Verrucomicrobiia</taxon>
        <taxon>Verrucomicrobiales</taxon>
        <taxon>Verrucomicrobiaceae</taxon>
        <taxon>Luteolibacter</taxon>
    </lineage>
</organism>
<feature type="compositionally biased region" description="Basic and acidic residues" evidence="1">
    <location>
        <begin position="217"/>
        <end position="228"/>
    </location>
</feature>
<name>A0ABW5D4K5_9BACT</name>
<proteinExistence type="predicted"/>
<evidence type="ECO:0000256" key="1">
    <source>
        <dbReference type="SAM" id="MobiDB-lite"/>
    </source>
</evidence>
<comment type="caution">
    <text evidence="2">The sequence shown here is derived from an EMBL/GenBank/DDBJ whole genome shotgun (WGS) entry which is preliminary data.</text>
</comment>
<feature type="compositionally biased region" description="Low complexity" evidence="1">
    <location>
        <begin position="36"/>
        <end position="54"/>
    </location>
</feature>
<dbReference type="EMBL" id="JBHUIT010000001">
    <property type="protein sequence ID" value="MFD2255228.1"/>
    <property type="molecule type" value="Genomic_DNA"/>
</dbReference>
<gene>
    <name evidence="2" type="ORF">ACFSSA_00940</name>
</gene>
<evidence type="ECO:0000313" key="3">
    <source>
        <dbReference type="Proteomes" id="UP001597375"/>
    </source>
</evidence>
<dbReference type="Proteomes" id="UP001597375">
    <property type="component" value="Unassembled WGS sequence"/>
</dbReference>
<accession>A0ABW5D4K5</accession>
<evidence type="ECO:0000313" key="2">
    <source>
        <dbReference type="EMBL" id="MFD2255228.1"/>
    </source>
</evidence>
<dbReference type="RefSeq" id="WP_386817890.1">
    <property type="nucleotide sequence ID" value="NZ_JBHUIT010000001.1"/>
</dbReference>
<sequence length="228" mass="23397">MNLLSLSIAPIALAIVACETMNAPISSSSFDPLRPPGSSSQSSNSSYGPEYSPGQFVSATIDNTAFYKDKPKDNQDADKLLARGTQMKIVSADSSYVKVELDSGEVGYVPSVMVSTGAAPEVMPLDGAYQVYPPLPNTGGPLEPLPIVDPNGLPPEGAIPAIIDPDAPIVPVAPTLDPVPDLKPVEEAPAPTAGEALDATTDAAKEAAADATEDAADELKEKTAPAGQ</sequence>
<evidence type="ECO:0008006" key="4">
    <source>
        <dbReference type="Google" id="ProtNLM"/>
    </source>
</evidence>
<feature type="region of interest" description="Disordered" evidence="1">
    <location>
        <begin position="28"/>
        <end position="56"/>
    </location>
</feature>